<dbReference type="Proteomes" id="UP000536835">
    <property type="component" value="Unassembled WGS sequence"/>
</dbReference>
<keyword evidence="3" id="KW-1185">Reference proteome</keyword>
<evidence type="ECO:0000259" key="1">
    <source>
        <dbReference type="Pfam" id="PF09995"/>
    </source>
</evidence>
<reference evidence="2 3" key="1">
    <citation type="submission" date="2020-05" db="EMBL/GenBank/DDBJ databases">
        <title>Parvularcula mediterraneae sp. nov., isolated from polypropylene straw from shallow seawater of the seashore of Laganas in Zakynthos island, Greece.</title>
        <authorList>
            <person name="Szabo I."/>
            <person name="Al-Omari J."/>
            <person name="Rado J."/>
            <person name="Szerdahelyi G.S."/>
        </authorList>
    </citation>
    <scope>NUCLEOTIDE SEQUENCE [LARGE SCALE GENOMIC DNA]</scope>
    <source>
        <strain evidence="2 3">ZS-1/3</strain>
    </source>
</reference>
<name>A0A7Y3W597_9PROT</name>
<comment type="caution">
    <text evidence="2">The sequence shown here is derived from an EMBL/GenBank/DDBJ whole genome shotgun (WGS) entry which is preliminary data.</text>
</comment>
<dbReference type="InterPro" id="IPR018713">
    <property type="entry name" value="MPAB/Lcp_cat_dom"/>
</dbReference>
<dbReference type="PANTHER" id="PTHR36151">
    <property type="entry name" value="BLR2777 PROTEIN"/>
    <property type="match status" value="1"/>
</dbReference>
<dbReference type="Pfam" id="PF09995">
    <property type="entry name" value="MPAB_Lcp_cat"/>
    <property type="match status" value="1"/>
</dbReference>
<gene>
    <name evidence="2" type="ORF">HK107_09555</name>
</gene>
<accession>A0A7Y3W597</accession>
<protein>
    <submittedName>
        <fullName evidence="2">DUF2236 domain-containing protein</fullName>
    </submittedName>
</protein>
<proteinExistence type="predicted"/>
<sequence length="232" mass="25596">MILELTLPKVRHGVWDHSVFPQDPVVRLKRTGLAAMVSFYGARSVALKMIEGVNQRHAKISGKTIDGQSYRATDPELLLWVQATAAWGFIEAYSAYAQKLSGEDWSEALTEAVPVAEAYGVGDPPRNRPDIDAILTKHQTDLDPSETLNTFLTLMKTTPTLPGAGRFLQPLFVRAAINLVPDEISEQLGLARQGLRNGERLLVQTLVSGSRLISLRNHPAALQRQRLGLNPR</sequence>
<evidence type="ECO:0000313" key="3">
    <source>
        <dbReference type="Proteomes" id="UP000536835"/>
    </source>
</evidence>
<feature type="domain" description="ER-bound oxygenase mpaB/mpaB'/Rubber oxygenase catalytic" evidence="1">
    <location>
        <begin position="2"/>
        <end position="192"/>
    </location>
</feature>
<dbReference type="AlphaFoldDB" id="A0A7Y3W597"/>
<dbReference type="PANTHER" id="PTHR36151:SF3">
    <property type="entry name" value="ER-BOUND OXYGENASE MPAB_MPAB'_RUBBER OXYGENASE CATALYTIC DOMAIN-CONTAINING PROTEIN"/>
    <property type="match status" value="1"/>
</dbReference>
<dbReference type="GO" id="GO:0016491">
    <property type="term" value="F:oxidoreductase activity"/>
    <property type="evidence" value="ECO:0007669"/>
    <property type="project" value="InterPro"/>
</dbReference>
<organism evidence="2 3">
    <name type="scientific">Parvularcula mediterranea</name>
    <dbReference type="NCBI Taxonomy" id="2732508"/>
    <lineage>
        <taxon>Bacteria</taxon>
        <taxon>Pseudomonadati</taxon>
        <taxon>Pseudomonadota</taxon>
        <taxon>Alphaproteobacteria</taxon>
        <taxon>Parvularculales</taxon>
        <taxon>Parvularculaceae</taxon>
        <taxon>Parvularcula</taxon>
    </lineage>
</organism>
<evidence type="ECO:0000313" key="2">
    <source>
        <dbReference type="EMBL" id="NNU16565.1"/>
    </source>
</evidence>
<dbReference type="EMBL" id="JABFCX010000003">
    <property type="protein sequence ID" value="NNU16565.1"/>
    <property type="molecule type" value="Genomic_DNA"/>
</dbReference>